<dbReference type="EMBL" id="MU251252">
    <property type="protein sequence ID" value="KAG9254891.1"/>
    <property type="molecule type" value="Genomic_DNA"/>
</dbReference>
<proteinExistence type="predicted"/>
<dbReference type="GO" id="GO:0005739">
    <property type="term" value="C:mitochondrion"/>
    <property type="evidence" value="ECO:0007669"/>
    <property type="project" value="GOC"/>
</dbReference>
<organism evidence="3 4">
    <name type="scientific">Emericellopsis atlantica</name>
    <dbReference type="NCBI Taxonomy" id="2614577"/>
    <lineage>
        <taxon>Eukaryota</taxon>
        <taxon>Fungi</taxon>
        <taxon>Dikarya</taxon>
        <taxon>Ascomycota</taxon>
        <taxon>Pezizomycotina</taxon>
        <taxon>Sordariomycetes</taxon>
        <taxon>Hypocreomycetidae</taxon>
        <taxon>Hypocreales</taxon>
        <taxon>Bionectriaceae</taxon>
        <taxon>Emericellopsis</taxon>
    </lineage>
</organism>
<keyword evidence="4" id="KW-1185">Reference proteome</keyword>
<feature type="domain" description="Zinc finger CHCC-type" evidence="2">
    <location>
        <begin position="110"/>
        <end position="145"/>
    </location>
</feature>
<name>A0A9P7ZMY0_9HYPO</name>
<comment type="caution">
    <text evidence="3">The sequence shown here is derived from an EMBL/GenBank/DDBJ whole genome shotgun (WGS) entry which is preliminary data.</text>
</comment>
<dbReference type="Gene3D" id="2.60.260.40">
    <property type="entry name" value="q5lls5 like domains"/>
    <property type="match status" value="1"/>
</dbReference>
<dbReference type="GeneID" id="70294256"/>
<feature type="region of interest" description="Disordered" evidence="1">
    <location>
        <begin position="27"/>
        <end position="85"/>
    </location>
</feature>
<feature type="compositionally biased region" description="Basic and acidic residues" evidence="1">
    <location>
        <begin position="38"/>
        <end position="52"/>
    </location>
</feature>
<dbReference type="PANTHER" id="PTHR13156">
    <property type="entry name" value="NADH-UBIQUINONE OXIDOREDUCTASE 13 KD-A SUBUNIT"/>
    <property type="match status" value="1"/>
</dbReference>
<dbReference type="RefSeq" id="XP_046118815.1">
    <property type="nucleotide sequence ID" value="XM_046263353.1"/>
</dbReference>
<dbReference type="InterPro" id="IPR019401">
    <property type="entry name" value="Znf_CHCC"/>
</dbReference>
<dbReference type="Proteomes" id="UP000887229">
    <property type="component" value="Unassembled WGS sequence"/>
</dbReference>
<evidence type="ECO:0000313" key="4">
    <source>
        <dbReference type="Proteomes" id="UP000887229"/>
    </source>
</evidence>
<dbReference type="PANTHER" id="PTHR13156:SF0">
    <property type="entry name" value="NADH DEHYDROGENASE [UBIQUINONE] IRON-SULFUR PROTEIN 6, MITOCHONDRIAL"/>
    <property type="match status" value="1"/>
</dbReference>
<sequence length="165" mass="18255">MATSHFRAVSTLTRSLRVSHRAFTASARSLEASVPSTSKHDATPAPIDESKPLEVNQAPNRLGVWSRNQRPRSEAMTGPRFEQTDFDLQPQPKSAIEMIHKEPVRWTHDRIVACEGGGGPAGHPKVFINTDKPEIAICGYCGLPFAHEHNRKHLESLPQTSYPLA</sequence>
<dbReference type="FunFam" id="2.60.260.40:FF:000003">
    <property type="entry name" value="NADH dehydrogenase [ubiquinone] iron-sulfur protein 6, mitochondrial"/>
    <property type="match status" value="1"/>
</dbReference>
<accession>A0A9P7ZMY0</accession>
<evidence type="ECO:0000313" key="3">
    <source>
        <dbReference type="EMBL" id="KAG9254891.1"/>
    </source>
</evidence>
<dbReference type="Pfam" id="PF10276">
    <property type="entry name" value="zf-CHCC"/>
    <property type="match status" value="1"/>
</dbReference>
<evidence type="ECO:0000256" key="1">
    <source>
        <dbReference type="SAM" id="MobiDB-lite"/>
    </source>
</evidence>
<protein>
    <recommendedName>
        <fullName evidence="2">Zinc finger CHCC-type domain-containing protein</fullName>
    </recommendedName>
</protein>
<evidence type="ECO:0000259" key="2">
    <source>
        <dbReference type="Pfam" id="PF10276"/>
    </source>
</evidence>
<dbReference type="OrthoDB" id="307899at2759"/>
<reference evidence="3" key="1">
    <citation type="journal article" date="2021" name="IMA Fungus">
        <title>Genomic characterization of three marine fungi, including Emericellopsis atlantica sp. nov. with signatures of a generalist lifestyle and marine biomass degradation.</title>
        <authorList>
            <person name="Hagestad O.C."/>
            <person name="Hou L."/>
            <person name="Andersen J.H."/>
            <person name="Hansen E.H."/>
            <person name="Altermark B."/>
            <person name="Li C."/>
            <person name="Kuhnert E."/>
            <person name="Cox R.J."/>
            <person name="Crous P.W."/>
            <person name="Spatafora J.W."/>
            <person name="Lail K."/>
            <person name="Amirebrahimi M."/>
            <person name="Lipzen A."/>
            <person name="Pangilinan J."/>
            <person name="Andreopoulos W."/>
            <person name="Hayes R.D."/>
            <person name="Ng V."/>
            <person name="Grigoriev I.V."/>
            <person name="Jackson S.A."/>
            <person name="Sutton T.D.S."/>
            <person name="Dobson A.D.W."/>
            <person name="Rama T."/>
        </authorList>
    </citation>
    <scope>NUCLEOTIDE SEQUENCE</scope>
    <source>
        <strain evidence="3">TS7</strain>
    </source>
</reference>
<dbReference type="GO" id="GO:0006120">
    <property type="term" value="P:mitochondrial electron transport, NADH to ubiquinone"/>
    <property type="evidence" value="ECO:0007669"/>
    <property type="project" value="TreeGrafter"/>
</dbReference>
<dbReference type="AlphaFoldDB" id="A0A9P7ZMY0"/>
<gene>
    <name evidence="3" type="ORF">F5Z01DRAFT_653256</name>
</gene>